<evidence type="ECO:0000313" key="16">
    <source>
        <dbReference type="Proteomes" id="UP000433652"/>
    </source>
</evidence>
<feature type="region of interest" description="Disordered" evidence="11">
    <location>
        <begin position="1"/>
        <end position="33"/>
    </location>
</feature>
<evidence type="ECO:0000256" key="1">
    <source>
        <dbReference type="ARBA" id="ARBA00000085"/>
    </source>
</evidence>
<dbReference type="EC" id="2.7.13.3" evidence="3"/>
<dbReference type="SUPFAM" id="SSF158472">
    <property type="entry name" value="HAMP domain-like"/>
    <property type="match status" value="1"/>
</dbReference>
<comment type="subcellular location">
    <subcellularLocation>
        <location evidence="2">Membrane</location>
    </subcellularLocation>
</comment>
<organism evidence="15 16">
    <name type="scientific">Croceibacterium salegens</name>
    <dbReference type="NCBI Taxonomy" id="1737568"/>
    <lineage>
        <taxon>Bacteria</taxon>
        <taxon>Pseudomonadati</taxon>
        <taxon>Pseudomonadota</taxon>
        <taxon>Alphaproteobacteria</taxon>
        <taxon>Sphingomonadales</taxon>
        <taxon>Erythrobacteraceae</taxon>
        <taxon>Croceibacterium</taxon>
    </lineage>
</organism>
<dbReference type="SMART" id="SM00304">
    <property type="entry name" value="HAMP"/>
    <property type="match status" value="1"/>
</dbReference>
<keyword evidence="7" id="KW-0418">Kinase</keyword>
<comment type="catalytic activity">
    <reaction evidence="1">
        <text>ATP + protein L-histidine = ADP + protein N-phospho-L-histidine.</text>
        <dbReference type="EC" id="2.7.13.3"/>
    </reaction>
</comment>
<evidence type="ECO:0000313" key="15">
    <source>
        <dbReference type="EMBL" id="MXO58246.1"/>
    </source>
</evidence>
<keyword evidence="16" id="KW-1185">Reference proteome</keyword>
<keyword evidence="9" id="KW-0902">Two-component regulatory system</keyword>
<dbReference type="Pfam" id="PF02518">
    <property type="entry name" value="HATPase_c"/>
    <property type="match status" value="1"/>
</dbReference>
<accession>A0A6I4STL9</accession>
<dbReference type="PANTHER" id="PTHR45436">
    <property type="entry name" value="SENSOR HISTIDINE KINASE YKOH"/>
    <property type="match status" value="1"/>
</dbReference>
<evidence type="ECO:0000259" key="13">
    <source>
        <dbReference type="PROSITE" id="PS50109"/>
    </source>
</evidence>
<dbReference type="SUPFAM" id="SSF55874">
    <property type="entry name" value="ATPase domain of HSP90 chaperone/DNA topoisomerase II/histidine kinase"/>
    <property type="match status" value="1"/>
</dbReference>
<sequence length="476" mass="50932">MSAAFEQSLTSEAPRASSRRCAAKDTGSDSMREQRASTALRVAGLYSLSFAIVSALVGAATWLFTDGELRRSLDERLHSELIALEHADRAEGREALIGDILAFDAMPGNGRYLLNAPDGTRLAGKVSVSQVSDGIHDAVLVHDNGQSETVRLDALTLPDGATLAVVGELGLMRRTELTLLGIAGGGFGVVIIIGVVGAVLTGRVLQHRLAQVDGTARAIIAGDFSRRMPISSNCDEFDQLSHTLNRMLDHIERLMGSLRQVSADIAHDLRSPLCRLRARLEQALPETQDPAYRATIADALERIDDILALFATILRICEVEAGGVRRQFAAISMAPLIAEIVEDYLPSAQDGGHTLTTGALVETNVFGSRDLLAQATSNLIENALNHTPAGTRIEVNLLRTVEGIVLEVRDDGPGIPQDMSEVARQRFGRLDASRSTPGHGLGLTMVESVALAHEGRLELADAHPGLVARLHLGKEV</sequence>
<dbReference type="Proteomes" id="UP000433652">
    <property type="component" value="Unassembled WGS sequence"/>
</dbReference>
<dbReference type="CDD" id="cd00075">
    <property type="entry name" value="HATPase"/>
    <property type="match status" value="1"/>
</dbReference>
<dbReference type="Pfam" id="PF00672">
    <property type="entry name" value="HAMP"/>
    <property type="match status" value="1"/>
</dbReference>
<keyword evidence="5" id="KW-0808">Transferase</keyword>
<keyword evidence="6 12" id="KW-0812">Transmembrane</keyword>
<evidence type="ECO:0000256" key="8">
    <source>
        <dbReference type="ARBA" id="ARBA00022989"/>
    </source>
</evidence>
<dbReference type="GO" id="GO:0005886">
    <property type="term" value="C:plasma membrane"/>
    <property type="evidence" value="ECO:0007669"/>
    <property type="project" value="TreeGrafter"/>
</dbReference>
<evidence type="ECO:0000256" key="10">
    <source>
        <dbReference type="ARBA" id="ARBA00023136"/>
    </source>
</evidence>
<dbReference type="Gene3D" id="3.30.565.10">
    <property type="entry name" value="Histidine kinase-like ATPase, C-terminal domain"/>
    <property type="match status" value="1"/>
</dbReference>
<evidence type="ECO:0000256" key="3">
    <source>
        <dbReference type="ARBA" id="ARBA00012438"/>
    </source>
</evidence>
<dbReference type="PROSITE" id="PS50885">
    <property type="entry name" value="HAMP"/>
    <property type="match status" value="1"/>
</dbReference>
<feature type="compositionally biased region" description="Basic and acidic residues" evidence="11">
    <location>
        <begin position="22"/>
        <end position="33"/>
    </location>
</feature>
<feature type="transmembrane region" description="Helical" evidence="12">
    <location>
        <begin position="43"/>
        <end position="64"/>
    </location>
</feature>
<dbReference type="SMART" id="SM00388">
    <property type="entry name" value="HisKA"/>
    <property type="match status" value="1"/>
</dbReference>
<evidence type="ECO:0000256" key="7">
    <source>
        <dbReference type="ARBA" id="ARBA00022777"/>
    </source>
</evidence>
<dbReference type="AlphaFoldDB" id="A0A6I4STL9"/>
<feature type="domain" description="HAMP" evidence="14">
    <location>
        <begin position="203"/>
        <end position="256"/>
    </location>
</feature>
<evidence type="ECO:0000256" key="6">
    <source>
        <dbReference type="ARBA" id="ARBA00022692"/>
    </source>
</evidence>
<dbReference type="EMBL" id="WTYM01000022">
    <property type="protein sequence ID" value="MXO58246.1"/>
    <property type="molecule type" value="Genomic_DNA"/>
</dbReference>
<evidence type="ECO:0000256" key="12">
    <source>
        <dbReference type="SAM" id="Phobius"/>
    </source>
</evidence>
<dbReference type="PRINTS" id="PR00344">
    <property type="entry name" value="BCTRLSENSOR"/>
</dbReference>
<dbReference type="InterPro" id="IPR005467">
    <property type="entry name" value="His_kinase_dom"/>
</dbReference>
<feature type="compositionally biased region" description="Polar residues" evidence="11">
    <location>
        <begin position="1"/>
        <end position="11"/>
    </location>
</feature>
<feature type="transmembrane region" description="Helical" evidence="12">
    <location>
        <begin position="177"/>
        <end position="200"/>
    </location>
</feature>
<dbReference type="Gene3D" id="1.10.287.130">
    <property type="match status" value="1"/>
</dbReference>
<keyword evidence="10 12" id="KW-0472">Membrane</keyword>
<comment type="caution">
    <text evidence="15">The sequence shown here is derived from an EMBL/GenBank/DDBJ whole genome shotgun (WGS) entry which is preliminary data.</text>
</comment>
<keyword evidence="4" id="KW-0597">Phosphoprotein</keyword>
<reference evidence="15 16" key="1">
    <citation type="submission" date="2019-12" db="EMBL/GenBank/DDBJ databases">
        <title>Genomic-based taxomic classification of the family Erythrobacteraceae.</title>
        <authorList>
            <person name="Xu L."/>
        </authorList>
    </citation>
    <scope>NUCLEOTIDE SEQUENCE [LARGE SCALE GENOMIC DNA]</scope>
    <source>
        <strain evidence="15 16">MCCC 1K01500</strain>
    </source>
</reference>
<proteinExistence type="predicted"/>
<dbReference type="PANTHER" id="PTHR45436:SF8">
    <property type="entry name" value="HISTIDINE KINASE"/>
    <property type="match status" value="1"/>
</dbReference>
<evidence type="ECO:0000256" key="4">
    <source>
        <dbReference type="ARBA" id="ARBA00022553"/>
    </source>
</evidence>
<dbReference type="PROSITE" id="PS50109">
    <property type="entry name" value="HIS_KIN"/>
    <property type="match status" value="1"/>
</dbReference>
<dbReference type="InterPro" id="IPR003660">
    <property type="entry name" value="HAMP_dom"/>
</dbReference>
<dbReference type="SMART" id="SM00387">
    <property type="entry name" value="HATPase_c"/>
    <property type="match status" value="1"/>
</dbReference>
<gene>
    <name evidence="15" type="ORF">GRI89_01635</name>
</gene>
<dbReference type="InterPro" id="IPR036890">
    <property type="entry name" value="HATPase_C_sf"/>
</dbReference>
<dbReference type="SUPFAM" id="SSF47384">
    <property type="entry name" value="Homodimeric domain of signal transducing histidine kinase"/>
    <property type="match status" value="1"/>
</dbReference>
<dbReference type="InterPro" id="IPR003594">
    <property type="entry name" value="HATPase_dom"/>
</dbReference>
<evidence type="ECO:0000256" key="2">
    <source>
        <dbReference type="ARBA" id="ARBA00004370"/>
    </source>
</evidence>
<dbReference type="InterPro" id="IPR003661">
    <property type="entry name" value="HisK_dim/P_dom"/>
</dbReference>
<dbReference type="CDD" id="cd06225">
    <property type="entry name" value="HAMP"/>
    <property type="match status" value="1"/>
</dbReference>
<evidence type="ECO:0000259" key="14">
    <source>
        <dbReference type="PROSITE" id="PS50885"/>
    </source>
</evidence>
<feature type="domain" description="Histidine kinase" evidence="13">
    <location>
        <begin position="264"/>
        <end position="476"/>
    </location>
</feature>
<protein>
    <recommendedName>
        <fullName evidence="3">histidine kinase</fullName>
        <ecNumber evidence="3">2.7.13.3</ecNumber>
    </recommendedName>
</protein>
<dbReference type="InterPro" id="IPR036097">
    <property type="entry name" value="HisK_dim/P_sf"/>
</dbReference>
<dbReference type="CDD" id="cd00082">
    <property type="entry name" value="HisKA"/>
    <property type="match status" value="1"/>
</dbReference>
<dbReference type="InterPro" id="IPR050428">
    <property type="entry name" value="TCS_sensor_his_kinase"/>
</dbReference>
<dbReference type="GO" id="GO:0000155">
    <property type="term" value="F:phosphorelay sensor kinase activity"/>
    <property type="evidence" value="ECO:0007669"/>
    <property type="project" value="InterPro"/>
</dbReference>
<evidence type="ECO:0000256" key="9">
    <source>
        <dbReference type="ARBA" id="ARBA00023012"/>
    </source>
</evidence>
<evidence type="ECO:0000256" key="11">
    <source>
        <dbReference type="SAM" id="MobiDB-lite"/>
    </source>
</evidence>
<keyword evidence="8 12" id="KW-1133">Transmembrane helix</keyword>
<evidence type="ECO:0000256" key="5">
    <source>
        <dbReference type="ARBA" id="ARBA00022679"/>
    </source>
</evidence>
<name>A0A6I4STL9_9SPHN</name>
<dbReference type="InterPro" id="IPR004358">
    <property type="entry name" value="Sig_transdc_His_kin-like_C"/>
</dbReference>